<gene>
    <name evidence="2" type="ORF">HHA03_09480</name>
    <name evidence="3" type="ORF">SAMN05421839_11057</name>
</gene>
<dbReference type="EMBL" id="FOXC01000010">
    <property type="protein sequence ID" value="SFP23723.1"/>
    <property type="molecule type" value="Genomic_DNA"/>
</dbReference>
<keyword evidence="1" id="KW-0472">Membrane</keyword>
<evidence type="ECO:0000256" key="1">
    <source>
        <dbReference type="SAM" id="Phobius"/>
    </source>
</evidence>
<dbReference type="AlphaFoldDB" id="A0A1I5NPI7"/>
<dbReference type="EMBL" id="BJWI01000009">
    <property type="protein sequence ID" value="GEM01416.1"/>
    <property type="molecule type" value="Genomic_DNA"/>
</dbReference>
<keyword evidence="5" id="KW-1185">Reference proteome</keyword>
<accession>A0A1I5NPI7</accession>
<evidence type="ECO:0000313" key="5">
    <source>
        <dbReference type="Proteomes" id="UP000321547"/>
    </source>
</evidence>
<evidence type="ECO:0000313" key="3">
    <source>
        <dbReference type="EMBL" id="SFP23723.1"/>
    </source>
</evidence>
<dbReference type="Proteomes" id="UP000321547">
    <property type="component" value="Unassembled WGS sequence"/>
</dbReference>
<sequence length="66" mass="7469">MKNKDIQRTIIYILGAIVGLAIVSLLKEQNHLTNDNLFNILIIVIIGSLIGIKLRKIFKKSKKPEL</sequence>
<dbReference type="Proteomes" id="UP000242243">
    <property type="component" value="Unassembled WGS sequence"/>
</dbReference>
<organism evidence="3 4">
    <name type="scientific">Halolactibacillus halophilus</name>
    <dbReference type="NCBI Taxonomy" id="306540"/>
    <lineage>
        <taxon>Bacteria</taxon>
        <taxon>Bacillati</taxon>
        <taxon>Bacillota</taxon>
        <taxon>Bacilli</taxon>
        <taxon>Bacillales</taxon>
        <taxon>Bacillaceae</taxon>
        <taxon>Halolactibacillus</taxon>
    </lineage>
</organism>
<keyword evidence="1" id="KW-0812">Transmembrane</keyword>
<keyword evidence="1" id="KW-1133">Transmembrane helix</keyword>
<feature type="transmembrane region" description="Helical" evidence="1">
    <location>
        <begin position="38"/>
        <end position="54"/>
    </location>
</feature>
<evidence type="ECO:0000313" key="2">
    <source>
        <dbReference type="EMBL" id="GEM01416.1"/>
    </source>
</evidence>
<reference evidence="2 5" key="2">
    <citation type="submission" date="2019-07" db="EMBL/GenBank/DDBJ databases">
        <title>Whole genome shotgun sequence of Halolactibacillus halophilus NBRC 100868.</title>
        <authorList>
            <person name="Hosoyama A."/>
            <person name="Uohara A."/>
            <person name="Ohji S."/>
            <person name="Ichikawa N."/>
        </authorList>
    </citation>
    <scope>NUCLEOTIDE SEQUENCE [LARGE SCALE GENOMIC DNA]</scope>
    <source>
        <strain evidence="2 5">NBRC 100868</strain>
    </source>
</reference>
<reference evidence="3 4" key="1">
    <citation type="submission" date="2016-10" db="EMBL/GenBank/DDBJ databases">
        <authorList>
            <person name="de Groot N.N."/>
        </authorList>
    </citation>
    <scope>NUCLEOTIDE SEQUENCE [LARGE SCALE GENOMIC DNA]</scope>
    <source>
        <strain evidence="3 4">DSM 17073</strain>
    </source>
</reference>
<protein>
    <submittedName>
        <fullName evidence="3">Uncharacterized protein</fullName>
    </submittedName>
</protein>
<name>A0A1I5NPI7_9BACI</name>
<evidence type="ECO:0000313" key="4">
    <source>
        <dbReference type="Proteomes" id="UP000242243"/>
    </source>
</evidence>
<dbReference type="RefSeq" id="WP_089831199.1">
    <property type="nucleotide sequence ID" value="NZ_BJWI01000009.1"/>
</dbReference>
<proteinExistence type="predicted"/>
<feature type="transmembrane region" description="Helical" evidence="1">
    <location>
        <begin position="9"/>
        <end position="26"/>
    </location>
</feature>